<dbReference type="OrthoDB" id="3627266at2"/>
<comment type="caution">
    <text evidence="1">The sequence shown here is derived from an EMBL/GenBank/DDBJ whole genome shotgun (WGS) entry which is preliminary data.</text>
</comment>
<dbReference type="RefSeq" id="WP_122197529.1">
    <property type="nucleotide sequence ID" value="NZ_JBHSKC010000034.1"/>
</dbReference>
<protein>
    <submittedName>
        <fullName evidence="1">Uncharacterized protein</fullName>
    </submittedName>
</protein>
<organism evidence="1 2">
    <name type="scientific">Actinomadura harenae</name>
    <dbReference type="NCBI Taxonomy" id="2483351"/>
    <lineage>
        <taxon>Bacteria</taxon>
        <taxon>Bacillati</taxon>
        <taxon>Actinomycetota</taxon>
        <taxon>Actinomycetes</taxon>
        <taxon>Streptosporangiales</taxon>
        <taxon>Thermomonosporaceae</taxon>
        <taxon>Actinomadura</taxon>
    </lineage>
</organism>
<dbReference type="Proteomes" id="UP000282674">
    <property type="component" value="Unassembled WGS sequence"/>
</dbReference>
<dbReference type="AlphaFoldDB" id="A0A3M2LSQ8"/>
<name>A0A3M2LSQ8_9ACTN</name>
<evidence type="ECO:0000313" key="1">
    <source>
        <dbReference type="EMBL" id="RMI39900.1"/>
    </source>
</evidence>
<evidence type="ECO:0000313" key="2">
    <source>
        <dbReference type="Proteomes" id="UP000282674"/>
    </source>
</evidence>
<gene>
    <name evidence="1" type="ORF">EBO15_28455</name>
</gene>
<sequence length="126" mass="13805">MTIPIDTETGEIQVRPFADILRDLGRGSVIDQAAVLLQDLVRAVQERGKKGTFSLRVEIQPMKGDSNALVVSAKAEAKPPAGEPTSAVFFSDEHGNLLREDPRQLKISLREVTRPTTPDTKDLKQA</sequence>
<accession>A0A3M2LSQ8</accession>
<dbReference type="EMBL" id="RFFG01000061">
    <property type="protein sequence ID" value="RMI39900.1"/>
    <property type="molecule type" value="Genomic_DNA"/>
</dbReference>
<keyword evidence="2" id="KW-1185">Reference proteome</keyword>
<reference evidence="1 2" key="1">
    <citation type="submission" date="2018-10" db="EMBL/GenBank/DDBJ databases">
        <title>Isolation from soil.</title>
        <authorList>
            <person name="Hu J."/>
        </authorList>
    </citation>
    <scope>NUCLEOTIDE SEQUENCE [LARGE SCALE GENOMIC DNA]</scope>
    <source>
        <strain evidence="1 2">NEAU-Ht49</strain>
    </source>
</reference>
<proteinExistence type="predicted"/>